<sequence length="292" mass="30766">MRCTRLAGLLLLAPVLLGGGCSDPGPDAAPSPSSSPSSSPSTGPSTGLAAELRQSSLDVARGQMQVWVENGTGAPLLPTSVRYVDDRLGRPIAGERLREVPEGARFGFVLPLPPRPACGPRAQDRGVQQVQVRAAQGEWRAPVADETDVLGRHLAARCLERAVAEAVDLRWLPVRHDGRRGSTATMVLEARPTGEPGHRLVIDTVSGTPLLGAARAPHWSPGVLVRSDGAVVRLPLEAQAARCDDHVFMEGGGSTAFRVGLRLDGQPGQLLVRMSERVSATAVAFVRESCGL</sequence>
<feature type="signal peptide" evidence="2">
    <location>
        <begin position="1"/>
        <end position="18"/>
    </location>
</feature>
<keyword evidence="2" id="KW-0732">Signal</keyword>
<name>A0A7Y9JRD4_9ACTN</name>
<protein>
    <recommendedName>
        <fullName evidence="5">Lipoprotein</fullName>
    </recommendedName>
</protein>
<dbReference type="AlphaFoldDB" id="A0A7Y9JRD4"/>
<gene>
    <name evidence="3" type="ORF">BKA08_002354</name>
</gene>
<reference evidence="3 4" key="1">
    <citation type="submission" date="2020-07" db="EMBL/GenBank/DDBJ databases">
        <title>Sequencing the genomes of 1000 actinobacteria strains.</title>
        <authorList>
            <person name="Klenk H.-P."/>
        </authorList>
    </citation>
    <scope>NUCLEOTIDE SEQUENCE [LARGE SCALE GENOMIC DNA]</scope>
    <source>
        <strain evidence="3 4">DSM 18965</strain>
    </source>
</reference>
<organism evidence="3 4">
    <name type="scientific">Nocardioides marinisabuli</name>
    <dbReference type="NCBI Taxonomy" id="419476"/>
    <lineage>
        <taxon>Bacteria</taxon>
        <taxon>Bacillati</taxon>
        <taxon>Actinomycetota</taxon>
        <taxon>Actinomycetes</taxon>
        <taxon>Propionibacteriales</taxon>
        <taxon>Nocardioidaceae</taxon>
        <taxon>Nocardioides</taxon>
    </lineage>
</organism>
<feature type="region of interest" description="Disordered" evidence="1">
    <location>
        <begin position="23"/>
        <end position="48"/>
    </location>
</feature>
<evidence type="ECO:0000313" key="3">
    <source>
        <dbReference type="EMBL" id="NYD58116.1"/>
    </source>
</evidence>
<dbReference type="Proteomes" id="UP000516957">
    <property type="component" value="Unassembled WGS sequence"/>
</dbReference>
<accession>A0A7Y9JRD4</accession>
<proteinExistence type="predicted"/>
<evidence type="ECO:0000256" key="2">
    <source>
        <dbReference type="SAM" id="SignalP"/>
    </source>
</evidence>
<keyword evidence="4" id="KW-1185">Reference proteome</keyword>
<dbReference type="PROSITE" id="PS51257">
    <property type="entry name" value="PROKAR_LIPOPROTEIN"/>
    <property type="match status" value="1"/>
</dbReference>
<evidence type="ECO:0008006" key="5">
    <source>
        <dbReference type="Google" id="ProtNLM"/>
    </source>
</evidence>
<evidence type="ECO:0000313" key="4">
    <source>
        <dbReference type="Proteomes" id="UP000516957"/>
    </source>
</evidence>
<feature type="chain" id="PRO_5039080830" description="Lipoprotein" evidence="2">
    <location>
        <begin position="19"/>
        <end position="292"/>
    </location>
</feature>
<feature type="compositionally biased region" description="Low complexity" evidence="1">
    <location>
        <begin position="23"/>
        <end position="46"/>
    </location>
</feature>
<comment type="caution">
    <text evidence="3">The sequence shown here is derived from an EMBL/GenBank/DDBJ whole genome shotgun (WGS) entry which is preliminary data.</text>
</comment>
<evidence type="ECO:0000256" key="1">
    <source>
        <dbReference type="SAM" id="MobiDB-lite"/>
    </source>
</evidence>
<dbReference type="EMBL" id="JACCBE010000001">
    <property type="protein sequence ID" value="NYD58116.1"/>
    <property type="molecule type" value="Genomic_DNA"/>
</dbReference>
<dbReference type="RefSeq" id="WP_179615777.1">
    <property type="nucleotide sequence ID" value="NZ_CP059163.1"/>
</dbReference>